<protein>
    <submittedName>
        <fullName evidence="1">Uncharacterized protein</fullName>
    </submittedName>
</protein>
<keyword evidence="2" id="KW-1185">Reference proteome</keyword>
<proteinExistence type="predicted"/>
<dbReference type="RefSeq" id="WP_367723939.1">
    <property type="nucleotide sequence ID" value="NZ_JBFOCI010000003.1"/>
</dbReference>
<gene>
    <name evidence="1" type="ORF">ABUE31_12550</name>
</gene>
<evidence type="ECO:0000313" key="2">
    <source>
        <dbReference type="Proteomes" id="UP001556196"/>
    </source>
</evidence>
<dbReference type="Proteomes" id="UP001556196">
    <property type="component" value="Unassembled WGS sequence"/>
</dbReference>
<reference evidence="1 2" key="1">
    <citation type="submission" date="2024-06" db="EMBL/GenBank/DDBJ databases">
        <authorList>
            <person name="Tuo L."/>
        </authorList>
    </citation>
    <scope>NUCLEOTIDE SEQUENCE [LARGE SCALE GENOMIC DNA]</scope>
    <source>
        <strain evidence="1 2">ZMM04-5</strain>
    </source>
</reference>
<organism evidence="1 2">
    <name type="scientific">Mesorhizobium marinum</name>
    <dbReference type="NCBI Taxonomy" id="3228790"/>
    <lineage>
        <taxon>Bacteria</taxon>
        <taxon>Pseudomonadati</taxon>
        <taxon>Pseudomonadota</taxon>
        <taxon>Alphaproteobacteria</taxon>
        <taxon>Hyphomicrobiales</taxon>
        <taxon>Phyllobacteriaceae</taxon>
        <taxon>Mesorhizobium</taxon>
    </lineage>
</organism>
<evidence type="ECO:0000313" key="1">
    <source>
        <dbReference type="EMBL" id="MEW9806814.1"/>
    </source>
</evidence>
<name>A0ABV3R0F5_9HYPH</name>
<accession>A0ABV3R0F5</accession>
<comment type="caution">
    <text evidence="1">The sequence shown here is derived from an EMBL/GenBank/DDBJ whole genome shotgun (WGS) entry which is preliminary data.</text>
</comment>
<dbReference type="EMBL" id="JBFOCI010000003">
    <property type="protein sequence ID" value="MEW9806814.1"/>
    <property type="molecule type" value="Genomic_DNA"/>
</dbReference>
<sequence>MADRIKRAMQNGLFFVEDLAGGRPPFPVTEEIIQFTSSCISVVCLHEN</sequence>